<dbReference type="KEGG" id="sgd:ELQ87_38625"/>
<evidence type="ECO:0000313" key="5">
    <source>
        <dbReference type="Proteomes" id="UP000501753"/>
    </source>
</evidence>
<evidence type="ECO:0000313" key="3">
    <source>
        <dbReference type="EMBL" id="QCN83652.1"/>
    </source>
</evidence>
<dbReference type="PANTHER" id="PTHR35040">
    <property type="match status" value="1"/>
</dbReference>
<dbReference type="RefSeq" id="WP_127182278.1">
    <property type="nucleotide sequence ID" value="NZ_CP029078.1"/>
</dbReference>
<sequence length="289" mass="30042">MTRTSRSALACAALALTAALAVTAAPADAAAPMSDSASAGAQKVSVPAYFAPGATWDRLNGGAGTVGLAVANPSSGPGGGDAQYTTAIKAAHAAGVTVIGYVRTGYFGSTGITTTSGSTDPAEWMRQIKAEVDVWYRLYGTAGLGGIFFDEGQADCGPSNTHVNRYTELRDYVESRYGASAVVVDNPGTGAAQCYSAAADTLVTFEGSAASYRTFQPQAWEAGAAADKIWHLVYDSPDETSLRETMALSRKRNAGHVYVTPDTLANNPWDSLPPESYWNTELTLARSTG</sequence>
<keyword evidence="5" id="KW-1185">Reference proteome</keyword>
<dbReference type="Pfam" id="PF12138">
    <property type="entry name" value="Spherulin4"/>
    <property type="match status" value="1"/>
</dbReference>
<reference evidence="3 5" key="1">
    <citation type="submission" date="2018-04" db="EMBL/GenBank/DDBJ databases">
        <title>Complete genome sequences of Streptomyces griseoviridis K61 and characterization of antagonistic properties of biological control agents.</title>
        <authorList>
            <person name="Mariita R.M."/>
            <person name="Sello J.K."/>
        </authorList>
    </citation>
    <scope>NUCLEOTIDE SEQUENCE [LARGE SCALE GENOMIC DNA]</scope>
    <source>
        <strain evidence="3 5">K61</strain>
    </source>
</reference>
<evidence type="ECO:0000313" key="2">
    <source>
        <dbReference type="EMBL" id="AZS89509.1"/>
    </source>
</evidence>
<accession>A0A3S9ZPB8</accession>
<dbReference type="EMBL" id="CP029078">
    <property type="protein sequence ID" value="QCN83652.1"/>
    <property type="molecule type" value="Genomic_DNA"/>
</dbReference>
<protein>
    <submittedName>
        <fullName evidence="2">PEP-CTERM sorting domain-containing protein</fullName>
    </submittedName>
</protein>
<proteinExistence type="predicted"/>
<dbReference type="OrthoDB" id="3311125at2"/>
<feature type="signal peptide" evidence="1">
    <location>
        <begin position="1"/>
        <end position="29"/>
    </location>
</feature>
<dbReference type="EMBL" id="CP034687">
    <property type="protein sequence ID" value="AZS89509.1"/>
    <property type="molecule type" value="Genomic_DNA"/>
</dbReference>
<dbReference type="Proteomes" id="UP000271291">
    <property type="component" value="Chromosome"/>
</dbReference>
<dbReference type="Proteomes" id="UP000501753">
    <property type="component" value="Chromosome"/>
</dbReference>
<dbReference type="InterPro" id="IPR021986">
    <property type="entry name" value="Spherulin4"/>
</dbReference>
<evidence type="ECO:0000313" key="4">
    <source>
        <dbReference type="Proteomes" id="UP000271291"/>
    </source>
</evidence>
<organism evidence="2 4">
    <name type="scientific">Streptomyces griseoviridis</name>
    <dbReference type="NCBI Taxonomy" id="45398"/>
    <lineage>
        <taxon>Bacteria</taxon>
        <taxon>Bacillati</taxon>
        <taxon>Actinomycetota</taxon>
        <taxon>Actinomycetes</taxon>
        <taxon>Kitasatosporales</taxon>
        <taxon>Streptomycetaceae</taxon>
        <taxon>Streptomyces</taxon>
    </lineage>
</organism>
<evidence type="ECO:0000256" key="1">
    <source>
        <dbReference type="SAM" id="SignalP"/>
    </source>
</evidence>
<feature type="chain" id="PRO_5044600881" evidence="1">
    <location>
        <begin position="30"/>
        <end position="289"/>
    </location>
</feature>
<reference evidence="2 4" key="2">
    <citation type="submission" date="2018-12" db="EMBL/GenBank/DDBJ databases">
        <title>Streptomyces griseoviridis F1-27 complete genome.</title>
        <authorList>
            <person name="Mariita R.M."/>
            <person name="Sello J.K."/>
        </authorList>
    </citation>
    <scope>NUCLEOTIDE SEQUENCE [LARGE SCALE GENOMIC DNA]</scope>
    <source>
        <strain evidence="2 4">F1-27</strain>
    </source>
</reference>
<gene>
    <name evidence="3" type="ORF">DDJ31_00610</name>
    <name evidence="2" type="ORF">ELQ87_38625</name>
</gene>
<name>A0A3S9ZPB8_STRGD</name>
<dbReference type="PANTHER" id="PTHR35040:SF9">
    <property type="entry name" value="4-LIKE CELL SURFACE PROTEIN, PUTATIVE (AFU_ORTHOLOGUE AFUA_4G14080)-RELATED"/>
    <property type="match status" value="1"/>
</dbReference>
<dbReference type="AlphaFoldDB" id="A0A3S9ZPB8"/>
<keyword evidence="1" id="KW-0732">Signal</keyword>